<reference evidence="9" key="1">
    <citation type="submission" date="2021-10" db="EMBL/GenBank/DDBJ databases">
        <authorList>
            <person name="Lyu M."/>
            <person name="Wang X."/>
            <person name="Meng X."/>
            <person name="Xu K."/>
        </authorList>
    </citation>
    <scope>NUCLEOTIDE SEQUENCE</scope>
    <source>
        <strain evidence="9">A6</strain>
    </source>
</reference>
<sequence length="271" mass="29224">MHRIAWVALFAVALSACSRSEAPVAPSAAKRAAATIPPPAGDPIEGLRVATRVGCNGCHRDGGRGGIFMDDPKQGLIVAPNLTQRRALYDDAAFAALLREGKTHDGHVPLMMPIKMFQHLSDREVRDITAWLRALPDIDNPGLPQGKWSEDVVRQVRDGTYIYLDDMRPDPGNMPPAAPPAEPLALGKHLAMTSCGECHAWDLNGWPGDSAPSLIVAKAYTPEAFARLMKTGVTAAGTESKTGLMSQMGRQRFHVLTDAEVAALKLYLDSR</sequence>
<dbReference type="Pfam" id="PF00034">
    <property type="entry name" value="Cytochrom_C"/>
    <property type="match status" value="2"/>
</dbReference>
<keyword evidence="3 6" id="KW-0479">Metal-binding</keyword>
<dbReference type="PANTHER" id="PTHR37823">
    <property type="entry name" value="CYTOCHROME C-553-LIKE"/>
    <property type="match status" value="1"/>
</dbReference>
<dbReference type="Gene3D" id="1.10.760.10">
    <property type="entry name" value="Cytochrome c-like domain"/>
    <property type="match status" value="2"/>
</dbReference>
<feature type="chain" id="PRO_5045915175" evidence="7">
    <location>
        <begin position="23"/>
        <end position="271"/>
    </location>
</feature>
<feature type="signal peptide" evidence="7">
    <location>
        <begin position="1"/>
        <end position="22"/>
    </location>
</feature>
<organism evidence="9 10">
    <name type="scientific">Noviluteimonas lactosilytica</name>
    <dbReference type="NCBI Taxonomy" id="2888523"/>
    <lineage>
        <taxon>Bacteria</taxon>
        <taxon>Pseudomonadati</taxon>
        <taxon>Pseudomonadota</taxon>
        <taxon>Gammaproteobacteria</taxon>
        <taxon>Lysobacterales</taxon>
        <taxon>Lysobacteraceae</taxon>
        <taxon>Noviluteimonas</taxon>
    </lineage>
</organism>
<dbReference type="PROSITE" id="PS51257">
    <property type="entry name" value="PROKAR_LIPOPROTEIN"/>
    <property type="match status" value="1"/>
</dbReference>
<keyword evidence="7" id="KW-0732">Signal</keyword>
<comment type="caution">
    <text evidence="9">The sequence shown here is derived from an EMBL/GenBank/DDBJ whole genome shotgun (WGS) entry which is preliminary data.</text>
</comment>
<feature type="domain" description="Cytochrome c" evidence="8">
    <location>
        <begin position="182"/>
        <end position="271"/>
    </location>
</feature>
<evidence type="ECO:0000256" key="2">
    <source>
        <dbReference type="ARBA" id="ARBA00022617"/>
    </source>
</evidence>
<evidence type="ECO:0000256" key="7">
    <source>
        <dbReference type="SAM" id="SignalP"/>
    </source>
</evidence>
<keyword evidence="10" id="KW-1185">Reference proteome</keyword>
<evidence type="ECO:0000256" key="3">
    <source>
        <dbReference type="ARBA" id="ARBA00022723"/>
    </source>
</evidence>
<keyword evidence="4" id="KW-0249">Electron transport</keyword>
<keyword evidence="1" id="KW-0813">Transport</keyword>
<dbReference type="RefSeq" id="WP_230526494.1">
    <property type="nucleotide sequence ID" value="NZ_JAJGAK010000001.1"/>
</dbReference>
<accession>A0ABS8JHG5</accession>
<evidence type="ECO:0000256" key="4">
    <source>
        <dbReference type="ARBA" id="ARBA00022982"/>
    </source>
</evidence>
<dbReference type="InterPro" id="IPR009056">
    <property type="entry name" value="Cyt_c-like_dom"/>
</dbReference>
<evidence type="ECO:0000313" key="10">
    <source>
        <dbReference type="Proteomes" id="UP001165293"/>
    </source>
</evidence>
<dbReference type="Proteomes" id="UP001165293">
    <property type="component" value="Unassembled WGS sequence"/>
</dbReference>
<evidence type="ECO:0000256" key="1">
    <source>
        <dbReference type="ARBA" id="ARBA00022448"/>
    </source>
</evidence>
<evidence type="ECO:0000256" key="6">
    <source>
        <dbReference type="PROSITE-ProRule" id="PRU00433"/>
    </source>
</evidence>
<evidence type="ECO:0000259" key="8">
    <source>
        <dbReference type="PROSITE" id="PS51007"/>
    </source>
</evidence>
<gene>
    <name evidence="9" type="ORF">LK996_07520</name>
</gene>
<keyword evidence="5 6" id="KW-0408">Iron</keyword>
<feature type="domain" description="Cytochrome c" evidence="8">
    <location>
        <begin position="41"/>
        <end position="136"/>
    </location>
</feature>
<dbReference type="SUPFAM" id="SSF46626">
    <property type="entry name" value="Cytochrome c"/>
    <property type="match status" value="2"/>
</dbReference>
<dbReference type="PANTHER" id="PTHR37823:SF1">
    <property type="entry name" value="CYTOCHROME C-553-LIKE"/>
    <property type="match status" value="1"/>
</dbReference>
<protein>
    <submittedName>
        <fullName evidence="9">Cytochrome c</fullName>
    </submittedName>
</protein>
<evidence type="ECO:0000313" key="9">
    <source>
        <dbReference type="EMBL" id="MCC8362923.1"/>
    </source>
</evidence>
<dbReference type="PROSITE" id="PS51007">
    <property type="entry name" value="CYTC"/>
    <property type="match status" value="2"/>
</dbReference>
<proteinExistence type="predicted"/>
<evidence type="ECO:0000256" key="5">
    <source>
        <dbReference type="ARBA" id="ARBA00023004"/>
    </source>
</evidence>
<dbReference type="EMBL" id="JAJGAK010000001">
    <property type="protein sequence ID" value="MCC8362923.1"/>
    <property type="molecule type" value="Genomic_DNA"/>
</dbReference>
<dbReference type="InterPro" id="IPR051811">
    <property type="entry name" value="Cytochrome_c550/c551-like"/>
</dbReference>
<dbReference type="InterPro" id="IPR036909">
    <property type="entry name" value="Cyt_c-like_dom_sf"/>
</dbReference>
<name>A0ABS8JHG5_9GAMM</name>
<keyword evidence="2 6" id="KW-0349">Heme</keyword>